<keyword evidence="2" id="KW-1185">Reference proteome</keyword>
<sequence>MNSQNSEETKTPMIPPGFEMKNDVENEEKRGKNETSKKSEKEEKNVDESNQVMQNPVTTATVENKDESKTLESAVGSLEQQSKKSSEEFEDYEKVELLDCNVGTGDQEAQNVLSEEKDVENESVRAATTETKNSETGQQYAEPTESINAHMDENDGDKPKIVTLEEMFDEIESEKFQSDVNEANNYGAVQQNLKSMTAYAKVYNSEASHKSDKQRESDAVNVQKSEIHNADPHAITVASDVEHFKNTSKTKSVDKEQSNNEGDKIQQEEKSIMKNESNEIKEFLDTVLMIVSTESGDEEKSKVPEEEVVEEETIPKNAKFEMGQKAQFETATVDSKVHNKSQSDKTEVFADKVDVEKKKESIQPKIVQEGKDQSLKSDIGVDTKDVNSGTDNVQINKTDNELKSEKSRGSIVSTPKEEGDSESKNVSLEGLQQEKKETLNVSDISLKADGENTKDGKVAALASDESQTIEQHQIQPAKGLVKSFSKTLVNLFSCGNDVTSFNKDVDSESIRDQNVQHGNNESTQFYIPNVGKDAAVEEDKKDETIAVDKIQVVPKNEVIQNQPIQSFNPFSSVNIDAEIERSRLQNDAIAQDEQKGHSYSPGFEAEKVIENQCVQPNEAIQQQKEVGEMENKVLVGNRVKREHAEVKEISTEKSSTPMQASETLKDETDKPQQRQQLWNDNNDSWSDVDDVVNAGDSASKIVANGNVPSTELPVSTAEPDAAENNQPNNSFNLIFDEYFLKFLEIESSKFEVSAIQSFAETIPSDFIVTENQYPILFKVLFKIKEISNKTIFDQSLTVLKKLFWNLDYNKFLVQFWGCDEFKNRENGPIGFSFTEGLASMVLTGNLPKHERDVAKVNEKAVEAAWSILLDVEATVTKMLENVFTNKAMNPFYTAVFRKLRCLGEFMIVINGKNLPIFFHFYYQVFASSEGNKLIIGLTLLVNVCKSPKSENASALMKPNFVLQEIMSHLICDDEKKEAYI</sequence>
<feature type="compositionally biased region" description="Polar residues" evidence="1">
    <location>
        <begin position="652"/>
        <end position="662"/>
    </location>
</feature>
<feature type="compositionally biased region" description="Basic and acidic residues" evidence="1">
    <location>
        <begin position="663"/>
        <end position="672"/>
    </location>
</feature>
<evidence type="ECO:0000313" key="2">
    <source>
        <dbReference type="Proteomes" id="UP000887578"/>
    </source>
</evidence>
<dbReference type="Proteomes" id="UP000887578">
    <property type="component" value="Unplaced"/>
</dbReference>
<protein>
    <submittedName>
        <fullName evidence="3">Uncharacterized protein</fullName>
    </submittedName>
</protein>
<feature type="region of interest" description="Disordered" evidence="1">
    <location>
        <begin position="644"/>
        <end position="685"/>
    </location>
</feature>
<feature type="compositionally biased region" description="Basic and acidic residues" evidence="1">
    <location>
        <begin position="240"/>
        <end position="274"/>
    </location>
</feature>
<proteinExistence type="predicted"/>
<feature type="region of interest" description="Disordered" evidence="1">
    <location>
        <begin position="359"/>
        <end position="430"/>
    </location>
</feature>
<feature type="compositionally biased region" description="Basic and acidic residues" evidence="1">
    <location>
        <begin position="81"/>
        <end position="97"/>
    </location>
</feature>
<feature type="region of interest" description="Disordered" evidence="1">
    <location>
        <begin position="702"/>
        <end position="726"/>
    </location>
</feature>
<reference evidence="3" key="1">
    <citation type="submission" date="2022-11" db="UniProtKB">
        <authorList>
            <consortium name="WormBaseParasite"/>
        </authorList>
    </citation>
    <scope>IDENTIFICATION</scope>
</reference>
<feature type="compositionally biased region" description="Basic and acidic residues" evidence="1">
    <location>
        <begin position="114"/>
        <end position="123"/>
    </location>
</feature>
<feature type="compositionally biased region" description="Polar residues" evidence="1">
    <location>
        <begin position="126"/>
        <end position="147"/>
    </location>
</feature>
<dbReference type="WBParaSite" id="PDA_v2.g2183.t1">
    <property type="protein sequence ID" value="PDA_v2.g2183.t1"/>
    <property type="gene ID" value="PDA_v2.g2183"/>
</dbReference>
<feature type="region of interest" description="Disordered" evidence="1">
    <location>
        <begin position="204"/>
        <end position="274"/>
    </location>
</feature>
<feature type="region of interest" description="Disordered" evidence="1">
    <location>
        <begin position="1"/>
        <end position="157"/>
    </location>
</feature>
<organism evidence="2 3">
    <name type="scientific">Panagrolaimus davidi</name>
    <dbReference type="NCBI Taxonomy" id="227884"/>
    <lineage>
        <taxon>Eukaryota</taxon>
        <taxon>Metazoa</taxon>
        <taxon>Ecdysozoa</taxon>
        <taxon>Nematoda</taxon>
        <taxon>Chromadorea</taxon>
        <taxon>Rhabditida</taxon>
        <taxon>Tylenchina</taxon>
        <taxon>Panagrolaimomorpha</taxon>
        <taxon>Panagrolaimoidea</taxon>
        <taxon>Panagrolaimidae</taxon>
        <taxon>Panagrolaimus</taxon>
    </lineage>
</organism>
<feature type="compositionally biased region" description="Basic and acidic residues" evidence="1">
    <location>
        <begin position="20"/>
        <end position="47"/>
    </location>
</feature>
<feature type="compositionally biased region" description="Polar residues" evidence="1">
    <location>
        <begin position="51"/>
        <end position="62"/>
    </location>
</feature>
<feature type="compositionally biased region" description="Basic and acidic residues" evidence="1">
    <location>
        <begin position="398"/>
        <end position="408"/>
    </location>
</feature>
<evidence type="ECO:0000313" key="3">
    <source>
        <dbReference type="WBParaSite" id="PDA_v2.g2183.t1"/>
    </source>
</evidence>
<accession>A0A914PT14</accession>
<feature type="compositionally biased region" description="Basic and acidic residues" evidence="1">
    <location>
        <begin position="359"/>
        <end position="385"/>
    </location>
</feature>
<feature type="compositionally biased region" description="Basic and acidic residues" evidence="1">
    <location>
        <begin position="207"/>
        <end position="218"/>
    </location>
</feature>
<feature type="region of interest" description="Disordered" evidence="1">
    <location>
        <begin position="294"/>
        <end position="322"/>
    </location>
</feature>
<name>A0A914PT14_9BILA</name>
<dbReference type="AlphaFoldDB" id="A0A914PT14"/>
<feature type="compositionally biased region" description="Polar residues" evidence="1">
    <location>
        <begin position="386"/>
        <end position="397"/>
    </location>
</feature>
<evidence type="ECO:0000256" key="1">
    <source>
        <dbReference type="SAM" id="MobiDB-lite"/>
    </source>
</evidence>